<dbReference type="GO" id="GO:0080044">
    <property type="term" value="F:quercetin 7-O-glucosyltransferase activity"/>
    <property type="evidence" value="ECO:0007669"/>
    <property type="project" value="TreeGrafter"/>
</dbReference>
<dbReference type="CDD" id="cd03784">
    <property type="entry name" value="GT1_Gtf-like"/>
    <property type="match status" value="1"/>
</dbReference>
<keyword evidence="2 4" id="KW-0328">Glycosyltransferase</keyword>
<dbReference type="Pfam" id="PF00201">
    <property type="entry name" value="UDPGT"/>
    <property type="match status" value="1"/>
</dbReference>
<dbReference type="SUPFAM" id="SSF53756">
    <property type="entry name" value="UDP-Glycosyltransferase/glycogen phosphorylase"/>
    <property type="match status" value="1"/>
</dbReference>
<dbReference type="EMBL" id="OX459126">
    <property type="protein sequence ID" value="CAI9117535.1"/>
    <property type="molecule type" value="Genomic_DNA"/>
</dbReference>
<dbReference type="Gene3D" id="3.40.50.2000">
    <property type="entry name" value="Glycogen Phosphorylase B"/>
    <property type="match status" value="2"/>
</dbReference>
<reference evidence="7" key="1">
    <citation type="submission" date="2023-03" db="EMBL/GenBank/DDBJ databases">
        <authorList>
            <person name="Julca I."/>
        </authorList>
    </citation>
    <scope>NUCLEOTIDE SEQUENCE</scope>
</reference>
<dbReference type="AlphaFoldDB" id="A0AAV1ECZ8"/>
<feature type="domain" description="Glycosyltransferase N-terminal" evidence="6">
    <location>
        <begin position="7"/>
        <end position="51"/>
    </location>
</feature>
<keyword evidence="8" id="KW-1185">Reference proteome</keyword>
<evidence type="ECO:0000256" key="1">
    <source>
        <dbReference type="ARBA" id="ARBA00009995"/>
    </source>
</evidence>
<dbReference type="GO" id="GO:0080043">
    <property type="term" value="F:quercetin 3-O-glucosyltransferase activity"/>
    <property type="evidence" value="ECO:0007669"/>
    <property type="project" value="TreeGrafter"/>
</dbReference>
<dbReference type="PANTHER" id="PTHR11926">
    <property type="entry name" value="GLUCOSYL/GLUCURONOSYL TRANSFERASES"/>
    <property type="match status" value="1"/>
</dbReference>
<dbReference type="Pfam" id="PF26168">
    <property type="entry name" value="Glyco_transf_N"/>
    <property type="match status" value="1"/>
</dbReference>
<sequence length="469" mass="52172">MENCHFLVVTFPAQGHINPTLQFSKLLAKSGVKVTFATSFAAIVRMNKIEVSLPKNLTIVPFSDGYDDGWASVQDFRHYYTTLVTIGSKNLEKLIMEQAKEGHPVTHVVYSTLMSWVGELIQKLKIPSTLLWIQPAALFVIYYHYFHEYGEIIGECDETNSIIELPGLPPLTSRDLPSFLLKSNPDIYNFALPSMKKHFEVLEKNHGDRPTILVNSFDGLEVEALRAVEKIKFVAVGPLVPSAYLDGKDPFDASFGGDLLHSSNGDSVIEWLNSKDKNSVVYVAFGSYSELGMKQMEEIGKGLLQSKKPFLWVIRKAKNGEKSEDKLGCRDELEKQGMIVEWCSQVEVLSHSSVGCFLSHCGWNSSIESLVCGVPVFGIPQWTDQTTNVKLIQDVWKTGIRAVANEEGIIEADEIRRGLEIVMESEEMRNNAAKWRGLAIDAAKDGGSSNVNLKAFVDEVQAASSAEKM</sequence>
<dbReference type="InterPro" id="IPR002213">
    <property type="entry name" value="UDP_glucos_trans"/>
</dbReference>
<dbReference type="PANTHER" id="PTHR11926:SF870">
    <property type="entry name" value="UDP-GLYCOSYLTRANSFERASE 75B1"/>
    <property type="match status" value="1"/>
</dbReference>
<dbReference type="EC" id="2.4.1.-" evidence="5"/>
<comment type="similarity">
    <text evidence="1 4">Belongs to the UDP-glycosyltransferase family.</text>
</comment>
<dbReference type="FunFam" id="3.40.50.2000:FF:000019">
    <property type="entry name" value="Glycosyltransferase"/>
    <property type="match status" value="1"/>
</dbReference>
<proteinExistence type="inferred from homology"/>
<organism evidence="7 8">
    <name type="scientific">Oldenlandia corymbosa var. corymbosa</name>
    <dbReference type="NCBI Taxonomy" id="529605"/>
    <lineage>
        <taxon>Eukaryota</taxon>
        <taxon>Viridiplantae</taxon>
        <taxon>Streptophyta</taxon>
        <taxon>Embryophyta</taxon>
        <taxon>Tracheophyta</taxon>
        <taxon>Spermatophyta</taxon>
        <taxon>Magnoliopsida</taxon>
        <taxon>eudicotyledons</taxon>
        <taxon>Gunneridae</taxon>
        <taxon>Pentapetalae</taxon>
        <taxon>asterids</taxon>
        <taxon>lamiids</taxon>
        <taxon>Gentianales</taxon>
        <taxon>Rubiaceae</taxon>
        <taxon>Rubioideae</taxon>
        <taxon>Spermacoceae</taxon>
        <taxon>Hedyotis-Oldenlandia complex</taxon>
        <taxon>Oldenlandia</taxon>
    </lineage>
</organism>
<evidence type="ECO:0000259" key="6">
    <source>
        <dbReference type="Pfam" id="PF26168"/>
    </source>
</evidence>
<keyword evidence="3 4" id="KW-0808">Transferase</keyword>
<evidence type="ECO:0000256" key="2">
    <source>
        <dbReference type="ARBA" id="ARBA00022676"/>
    </source>
</evidence>
<name>A0AAV1ECZ8_OLDCO</name>
<dbReference type="InterPro" id="IPR058980">
    <property type="entry name" value="Glyco_transf_N"/>
</dbReference>
<dbReference type="InterPro" id="IPR035595">
    <property type="entry name" value="UDP_glycos_trans_CS"/>
</dbReference>
<evidence type="ECO:0000313" key="8">
    <source>
        <dbReference type="Proteomes" id="UP001161247"/>
    </source>
</evidence>
<gene>
    <name evidence="7" type="ORF">OLC1_LOCUS23584</name>
</gene>
<accession>A0AAV1ECZ8</accession>
<evidence type="ECO:0000256" key="4">
    <source>
        <dbReference type="RuleBase" id="RU003718"/>
    </source>
</evidence>
<evidence type="ECO:0000256" key="3">
    <source>
        <dbReference type="ARBA" id="ARBA00022679"/>
    </source>
</evidence>
<protein>
    <recommendedName>
        <fullName evidence="5">Glycosyltransferase</fullName>
        <ecNumber evidence="5">2.4.1.-</ecNumber>
    </recommendedName>
</protein>
<evidence type="ECO:0000313" key="7">
    <source>
        <dbReference type="EMBL" id="CAI9117535.1"/>
    </source>
</evidence>
<dbReference type="Proteomes" id="UP001161247">
    <property type="component" value="Chromosome 9"/>
</dbReference>
<evidence type="ECO:0000256" key="5">
    <source>
        <dbReference type="RuleBase" id="RU362057"/>
    </source>
</evidence>
<dbReference type="PROSITE" id="PS00375">
    <property type="entry name" value="UDPGT"/>
    <property type="match status" value="1"/>
</dbReference>